<proteinExistence type="inferred from homology"/>
<dbReference type="InterPro" id="IPR056580">
    <property type="entry name" value="Ufl1_dom"/>
</dbReference>
<keyword evidence="12" id="KW-1185">Reference proteome</keyword>
<evidence type="ECO:0000259" key="9">
    <source>
        <dbReference type="Pfam" id="PF23659"/>
    </source>
</evidence>
<dbReference type="PANTHER" id="PTHR31057">
    <property type="entry name" value="E3 UFM1-PROTEIN LIGASE 1"/>
    <property type="match status" value="1"/>
</dbReference>
<accession>A0A7R8V608</accession>
<evidence type="ECO:0000313" key="11">
    <source>
        <dbReference type="EMBL" id="CAD7093530.1"/>
    </source>
</evidence>
<dbReference type="GO" id="GO:0061666">
    <property type="term" value="F:UFM1 ligase activity"/>
    <property type="evidence" value="ECO:0007669"/>
    <property type="project" value="InterPro"/>
</dbReference>
<dbReference type="Pfam" id="PF25870">
    <property type="entry name" value="WHD_UFL1_5th"/>
    <property type="match status" value="1"/>
</dbReference>
<dbReference type="InterPro" id="IPR056579">
    <property type="entry name" value="Ufl1_N"/>
</dbReference>
<protein>
    <recommendedName>
        <fullName evidence="3">E3 UFM1-protein ligase 1 homolog</fullName>
    </recommendedName>
    <alternativeName>
        <fullName evidence="6">E3 UFM1-protein transferase 1 homolog</fullName>
    </alternativeName>
</protein>
<sequence length="773" mass="86832">MNSDWEEIKRLAADFQKVQLTSTLQKLSERNCIEIVTLLAEKGLIDVVYTNDGKEYITPEHLEREILDDLYMHGGRVNLVELSKDLNVDLSKINKVAEKIAAEHKTIHFLLGQLIDEDYITRIATEINEKLTQNGEISISDLTAQFDLPTEFLQRKVVEKHLGKIIRGRQDPNNPRILFTQAYIARCKAKIRGGLAALTRPTPVSAILQQINIQERIFHSLIEEIAPAGNVTSKISSAQYIPHIYAKMQTNWVNSFYNQNGFLEYDSISKLGISDPKQFIKKQFPSENITFLKRCAVGPKITELTFMTAINECHVTKSYVDLSTLLPSIMSPEDIEELFTTLVPANAQSNYVFLDNVVFSKQYLNQLIEPCNAIATANAKTAIESGAYQQYVVEKQIASSRSAGNHDEDIVDVKADRRDERRKKAATGKGGGGTQGRETKTKSTKKHTRGADKAAKDSDDEDSAPTRKGKQSLELVSSKDIEQVINNKLEEEGLDHLTEQIAKLYHMQINNTALSAAQSLFEANPQGQRRQTHASLQEKLNVLLVDIRLYEKGLKLLPADTQPQLVKYLLKSLGTDICNEITLYVANECNLNIKNSSNLTVEQRNKIAQECDPEYKTAIAELNKSLNKTIDDFLVATEEAMKVCSMIIKKIDKKKDRSIILQHKDKLCQQVKETEDPAIILHLVVLILFTSCSNAIIHASGKFVSNILQYLQPHLNAEQNNILKQFHDLVLKLLIAGSDSDEAKNALEELKDIQKKAIELALNFEKPGIVKAD</sequence>
<evidence type="ECO:0000259" key="10">
    <source>
        <dbReference type="Pfam" id="PF25041"/>
    </source>
</evidence>
<evidence type="ECO:0000313" key="12">
    <source>
        <dbReference type="Proteomes" id="UP000594454"/>
    </source>
</evidence>
<dbReference type="GO" id="GO:1990592">
    <property type="term" value="P:protein K69-linked ufmylation"/>
    <property type="evidence" value="ECO:0007669"/>
    <property type="project" value="TreeGrafter"/>
</dbReference>
<feature type="domain" description="E3 UFM1-protein ligase-like C-terminal" evidence="10">
    <location>
        <begin position="656"/>
        <end position="755"/>
    </location>
</feature>
<dbReference type="EMBL" id="LR899014">
    <property type="protein sequence ID" value="CAD7093530.1"/>
    <property type="molecule type" value="Genomic_DNA"/>
</dbReference>
<gene>
    <name evidence="11" type="ORF">HERILL_LOCUS15806</name>
</gene>
<feature type="region of interest" description="Disordered" evidence="7">
    <location>
        <begin position="398"/>
        <end position="475"/>
    </location>
</feature>
<dbReference type="OMA" id="CILHASG"/>
<feature type="compositionally biased region" description="Basic and acidic residues" evidence="7">
    <location>
        <begin position="404"/>
        <end position="419"/>
    </location>
</feature>
<dbReference type="PANTHER" id="PTHR31057:SF0">
    <property type="entry name" value="E3 UFM1-PROTEIN LIGASE 1"/>
    <property type="match status" value="1"/>
</dbReference>
<comment type="similarity">
    <text evidence="2">Belongs to the UFL1 family.</text>
</comment>
<comment type="function">
    <text evidence="1">E3 UFM1-protein ligase that mediates ufmylation of target proteins.</text>
</comment>
<keyword evidence="5" id="KW-0833">Ubl conjugation pathway</keyword>
<feature type="domain" description="E3 UFM1-protein ligase 1-like N-terminal" evidence="8">
    <location>
        <begin position="7"/>
        <end position="280"/>
    </location>
</feature>
<dbReference type="Pfam" id="PF23659">
    <property type="entry name" value="UFL1"/>
    <property type="match status" value="1"/>
</dbReference>
<evidence type="ECO:0000256" key="1">
    <source>
        <dbReference type="ARBA" id="ARBA00003950"/>
    </source>
</evidence>
<name>A0A7R8V608_HERIL</name>
<organism evidence="11 12">
    <name type="scientific">Hermetia illucens</name>
    <name type="common">Black soldier fly</name>
    <dbReference type="NCBI Taxonomy" id="343691"/>
    <lineage>
        <taxon>Eukaryota</taxon>
        <taxon>Metazoa</taxon>
        <taxon>Ecdysozoa</taxon>
        <taxon>Arthropoda</taxon>
        <taxon>Hexapoda</taxon>
        <taxon>Insecta</taxon>
        <taxon>Pterygota</taxon>
        <taxon>Neoptera</taxon>
        <taxon>Endopterygota</taxon>
        <taxon>Diptera</taxon>
        <taxon>Brachycera</taxon>
        <taxon>Stratiomyomorpha</taxon>
        <taxon>Stratiomyidae</taxon>
        <taxon>Hermetiinae</taxon>
        <taxon>Hermetia</taxon>
    </lineage>
</organism>
<evidence type="ECO:0000256" key="2">
    <source>
        <dbReference type="ARBA" id="ARBA00010789"/>
    </source>
</evidence>
<dbReference type="AlphaFoldDB" id="A0A7R8V608"/>
<dbReference type="GO" id="GO:0032434">
    <property type="term" value="P:regulation of proteasomal ubiquitin-dependent protein catabolic process"/>
    <property type="evidence" value="ECO:0007669"/>
    <property type="project" value="TreeGrafter"/>
</dbReference>
<evidence type="ECO:0000256" key="5">
    <source>
        <dbReference type="ARBA" id="ARBA00022786"/>
    </source>
</evidence>
<dbReference type="InParanoid" id="A0A7R8V608"/>
<dbReference type="Pfam" id="PF25041">
    <property type="entry name" value="UFL1_C"/>
    <property type="match status" value="1"/>
</dbReference>
<dbReference type="GO" id="GO:0034976">
    <property type="term" value="P:response to endoplasmic reticulum stress"/>
    <property type="evidence" value="ECO:0007669"/>
    <property type="project" value="TreeGrafter"/>
</dbReference>
<dbReference type="InterPro" id="IPR056761">
    <property type="entry name" value="Ufl1-like_C"/>
</dbReference>
<keyword evidence="4" id="KW-0808">Transferase</keyword>
<evidence type="ECO:0000256" key="7">
    <source>
        <dbReference type="SAM" id="MobiDB-lite"/>
    </source>
</evidence>
<dbReference type="Proteomes" id="UP000594454">
    <property type="component" value="Chromosome 6"/>
</dbReference>
<dbReference type="Pfam" id="PF09743">
    <property type="entry name" value="E3_UFM1_ligase"/>
    <property type="match status" value="1"/>
</dbReference>
<evidence type="ECO:0000256" key="4">
    <source>
        <dbReference type="ARBA" id="ARBA00022679"/>
    </source>
</evidence>
<dbReference type="OrthoDB" id="10258297at2759"/>
<dbReference type="InterPro" id="IPR018611">
    <property type="entry name" value="Ufl1"/>
</dbReference>
<reference evidence="11 12" key="1">
    <citation type="submission" date="2020-11" db="EMBL/GenBank/DDBJ databases">
        <authorList>
            <person name="Wallbank WR R."/>
            <person name="Pardo Diaz C."/>
            <person name="Kozak K."/>
            <person name="Martin S."/>
            <person name="Jiggins C."/>
            <person name="Moest M."/>
            <person name="Warren A I."/>
            <person name="Generalovic N T."/>
            <person name="Byers J.R.P. K."/>
            <person name="Montejo-Kovacevich G."/>
            <person name="Yen C E."/>
        </authorList>
    </citation>
    <scope>NUCLEOTIDE SEQUENCE [LARGE SCALE GENOMIC DNA]</scope>
</reference>
<evidence type="ECO:0000259" key="8">
    <source>
        <dbReference type="Pfam" id="PF09743"/>
    </source>
</evidence>
<evidence type="ECO:0000256" key="3">
    <source>
        <dbReference type="ARBA" id="ARBA00014160"/>
    </source>
</evidence>
<feature type="domain" description="E3 UFM1-protein ligase 1-like" evidence="9">
    <location>
        <begin position="533"/>
        <end position="650"/>
    </location>
</feature>
<evidence type="ECO:0000256" key="6">
    <source>
        <dbReference type="ARBA" id="ARBA00030452"/>
    </source>
</evidence>
<dbReference type="FunCoup" id="A0A7R8V608">
    <property type="interactions" value="2396"/>
</dbReference>
<dbReference type="GO" id="GO:0005789">
    <property type="term" value="C:endoplasmic reticulum membrane"/>
    <property type="evidence" value="ECO:0007669"/>
    <property type="project" value="TreeGrafter"/>
</dbReference>